<dbReference type="InterPro" id="IPR042097">
    <property type="entry name" value="Aminopeptidase_N-like_N_sf"/>
</dbReference>
<gene>
    <name evidence="2" type="ORF">V5799_008973</name>
</gene>
<evidence type="ECO:0000313" key="2">
    <source>
        <dbReference type="EMBL" id="KAK8784662.1"/>
    </source>
</evidence>
<name>A0AAQ4FD53_AMBAM</name>
<proteinExistence type="predicted"/>
<accession>A0AAQ4FD53</accession>
<keyword evidence="1" id="KW-0812">Transmembrane</keyword>
<dbReference type="AlphaFoldDB" id="A0AAQ4FD53"/>
<dbReference type="SUPFAM" id="SSF63737">
    <property type="entry name" value="Leukotriene A4 hydrolase N-terminal domain"/>
    <property type="match status" value="1"/>
</dbReference>
<dbReference type="Proteomes" id="UP001321473">
    <property type="component" value="Unassembled WGS sequence"/>
</dbReference>
<keyword evidence="1" id="KW-0472">Membrane</keyword>
<keyword evidence="1" id="KW-1133">Transmembrane helix</keyword>
<dbReference type="EMBL" id="JARKHS020004381">
    <property type="protein sequence ID" value="KAK8784662.1"/>
    <property type="molecule type" value="Genomic_DNA"/>
</dbReference>
<evidence type="ECO:0000313" key="3">
    <source>
        <dbReference type="Proteomes" id="UP001321473"/>
    </source>
</evidence>
<protein>
    <submittedName>
        <fullName evidence="2">Uncharacterized protein</fullName>
    </submittedName>
</protein>
<dbReference type="Gene3D" id="2.60.40.1730">
    <property type="entry name" value="tricorn interacting facor f3 domain"/>
    <property type="match status" value="1"/>
</dbReference>
<sequence>MVDKCFLIIGSKYKYPPSMFQRDSSENSTPASMLSKGEPTTALDRCCSVSVPLLVLLALVGIVLFLLFINVSDLKRLFETNNTTTPAEDTGDGSYESCAWRWGFYVPTEAQPGTDTHTGPLPGDVVPLHYAITMTLCGTSLGDPALKVTGRVEVLFKAKVSTSKLVLKAHPERIREIKVSLLDTSAPACAAPKGRKIESVTFNSPFLIVAPDDELAARRPYTVTIDYAYDSTAPNGPIALSPT</sequence>
<comment type="caution">
    <text evidence="2">The sequence shown here is derived from an EMBL/GenBank/DDBJ whole genome shotgun (WGS) entry which is preliminary data.</text>
</comment>
<organism evidence="2 3">
    <name type="scientific">Amblyomma americanum</name>
    <name type="common">Lone star tick</name>
    <dbReference type="NCBI Taxonomy" id="6943"/>
    <lineage>
        <taxon>Eukaryota</taxon>
        <taxon>Metazoa</taxon>
        <taxon>Ecdysozoa</taxon>
        <taxon>Arthropoda</taxon>
        <taxon>Chelicerata</taxon>
        <taxon>Arachnida</taxon>
        <taxon>Acari</taxon>
        <taxon>Parasitiformes</taxon>
        <taxon>Ixodida</taxon>
        <taxon>Ixodoidea</taxon>
        <taxon>Ixodidae</taxon>
        <taxon>Amblyomminae</taxon>
        <taxon>Amblyomma</taxon>
    </lineage>
</organism>
<evidence type="ECO:0000256" key="1">
    <source>
        <dbReference type="SAM" id="Phobius"/>
    </source>
</evidence>
<reference evidence="2 3" key="1">
    <citation type="journal article" date="2023" name="Arcadia Sci">
        <title>De novo assembly of a long-read Amblyomma americanum tick genome.</title>
        <authorList>
            <person name="Chou S."/>
            <person name="Poskanzer K.E."/>
            <person name="Rollins M."/>
            <person name="Thuy-Boun P.S."/>
        </authorList>
    </citation>
    <scope>NUCLEOTIDE SEQUENCE [LARGE SCALE GENOMIC DNA]</scope>
    <source>
        <strain evidence="2">F_SG_1</strain>
        <tissue evidence="2">Salivary glands</tissue>
    </source>
</reference>
<feature type="transmembrane region" description="Helical" evidence="1">
    <location>
        <begin position="49"/>
        <end position="69"/>
    </location>
</feature>
<keyword evidence="3" id="KW-1185">Reference proteome</keyword>